<feature type="compositionally biased region" description="Low complexity" evidence="2">
    <location>
        <begin position="519"/>
        <end position="537"/>
    </location>
</feature>
<feature type="compositionally biased region" description="Low complexity" evidence="2">
    <location>
        <begin position="2495"/>
        <end position="2509"/>
    </location>
</feature>
<feature type="compositionally biased region" description="Low complexity" evidence="2">
    <location>
        <begin position="2599"/>
        <end position="2616"/>
    </location>
</feature>
<feature type="compositionally biased region" description="Low complexity" evidence="2">
    <location>
        <begin position="1631"/>
        <end position="1648"/>
    </location>
</feature>
<feature type="compositionally biased region" description="Polar residues" evidence="2">
    <location>
        <begin position="2174"/>
        <end position="2190"/>
    </location>
</feature>
<sequence length="3117" mass="318311">MASARDQALGEWQSLYNEFLSAERAAENAQQTLAPDPKWPVPLTELSMTDLTMPASRKYPNGSIQPPLWAPLPGELFEAVAEDCWTEDAVAVEEELLRRLKAQSPSPKSRGGQLLGHAPLKEPPPANNVPPGHRSPGPHRPHRAMNFSTPQHNLSHPSAMQRGFQSPNRLRSTMPGGNGAAGHLLREAWPAQRNAAIRASMPAAFAQPKPPSSQESVPGITGSSALQFTSQSDAYAHQQRPPAMASAVRSFTPATEANMGPYLDQQPASRLLAAPDQSPQPSHSTHVAYPQRCSPVYQGLRLRSNSGRMSMPSPTRSTPRDTSPRSGSCSRGSRQQSGSYVALHHKRQNSPPRPYPPEPRDELFEALHRGVSPNRLRLLIKAVGTAAYEKALRVSREARVSSPSRIHACGVSSVESRQERQPAPSAAAISRQRSRQLPTPQQQQQQQQEKRNWSEHSSYSSVTNSQVRPHREAGAAAVASQPFLSSDKWPRRWGEEDQPTFRRQRDEVTRAVRRSPIGHGALRASAPSAAPTPAPHGAGRETISAGGRLVDSPLVGGEKRRANRPAGVNGKRSPQRTATASSTGAPAATLIAAVEDGEGTTEPRRDGGVGGRPQGVAARQASAQVLHASASALHSPELFISPQAYREYAARGPRHGQQQSGSAASEEPKPNQLEDDEFSTFNVRNIQQRLNESMNAAGRRSVVLPTPPIGALFTDAPGDGDRAPPYDLPLDAHALREARRRAVGPVLPVPAMRHPSPSAPGAPDVLWRTGDIPSPHPSFNSRQGSLLRLNSRQGSAGEMDPPKFELLEDTDMEFEYYEGVVGSRGGAAAASAGPPPSLTQMEWHANPAYGMSLASSSGGGSAAVRSSWPATAGRGEPASELSLASMLPGRQASGIVPPGASTGTSVGASSSLSESLRRSVESRAGAYAWPDDAALPSVNSNSELPQGILQREDPCDASAASLPPVLDLQVAARPPAAGGGPGTRGAGIDRSVRSVDGDGGAGARALTAAAAAVVASAINSASARAAPPKPGEQRSQLDGARAVAPPLDVASITEQLSHMDLASLELIRGYASGYIDGRVQSLPHQGQIRSQVVKSAILRLVDDVLQAKRDATILQAPPPSADSAAAVPVTPPETTAIVAAAAMATAAAPAPAAPIGGISTAAAAAPVPRVTHVTVDDDDVPVVASAAGPSGTRICSGRKTSMALFHKELVARIQQVAEGGVRCGQAQPGGEERGLAAQDLTAGAASSSASASGSRDKSLAVTQPAMRNSDSGTAATVAAAAAVSATIGSNQSPGRLSSESNRRHLKRVSWQSDMGSLEGDYNDGVDAEDSVATLPSDLSRPRAHTPQRMRLPSAPPGSLAAAVGPLLDGENGAAAAAVVVTPLKPEVCLELELNSNGEEVAPDPTLASIIESVAVATPRRPSASSWGSAPADTASSSKAMPSAMQVTVPVDPGESPKRTPLPPTSTPAGGPTGPLSALLFELSTTGTAATVPMAGESVASVPTPTVVTATRDVQQQVPAYNDTLVNGGRQFLAANCSDENSSGGREVSSPPRPIRGRRMSSGSSSEDGVSEVPVDVFKHAPVRQILMDGGCQTRNVNRSSGSGGSGREASPVRHIRGRRTDGNSSGGGGLAASAGSSSRCLSSSGQRLGQHSSSLAQLIAAHLSDESMDAGSVRMANDPTARQVVQPRHAPLRPELQPQPQSPTDTQQPHAQPECQPKTKKKQPPSQQVPPAEAPAQLASQGHLTPEQIQIQLLRQEIEELKRQAFWSQQQQLQQQQGLASQAGTGGIPNAAMRGASDGESAASCFTGGSSVLASSNCAATATGAAASTTSSSAASAGHSADVTRSETRTAHRTRGREGEQLGEEAEVGAKAATAGGAKACLERRLPATGSPRSCGGAAAPSGTAPSPPRVPGSVRRAVSVARVWPHAGGAYPGLSARAAAGAGGSTVPIAAFTSPPRAHTAMGIMLSKPAYAGVLNSPPLSPGSSRPAKLQAMSTSPPANVKTGDGHPAKDRSPPSSGRSRSPGRRGVPPPPPLRGMPDLDQALRTESMWFIQQLEAAMSVTNPGSNDVSAAADDGLDTQAATGTAGIQSDAGDMSGGKISVGVGGSPRGDQLLRDLVARGSPRAGQLLQELREASLDELAAAVVGLLGGGSAVGPSDAMQAGVLVELLHEAPQSSRPHPKPESSTPTGRPQDGDVLNNGRDNSPSQAPGDGNELGHNPSPPDAAQAPACIAEPDSTGVDAAAPASVPHILIASAATSLKAPPSSADAVDAAANHGASHQKTSVFATDAAAVAAAVATVMVGGYEDAAPSQQHSNTEIEVPTTTMSHAGITGDATGSMAGQLVASAAVSNATASGGNDKGTSVGPSIGLSPVSLLGQPGITLQDQSLKDSMQSMPTDISPSAPVRLQNLPQEVIPAVLGHGDTVQGAAPLFLSSSHPESSRRDSNSGSNNCSSSINSNNSCGGTSHRRLLDPQGSNGAPPRGVAMAYLRRQPGSGPAATLSPLSPPSGMGLVAGGVGSDAEASAHDPNSAFGSHSTSASQSSLPATAGGNAAASTAATADSAVAALTRSTGPSSLSTGLSSVTSARESAPDGATVSVDGLLTGGDRTGDLSSPSHSHLDSTVAVGSAAADDSNAMTELGTGAIGSVHDVAVRTSSRLRLELTSSRSLSAAEIGTEPQAAIAAEAATPTDTPADSGANTPTRSKPRESKSIEPVLNELRAVRASMATEGDPDGSRATRMKVLLDQLDSYRRGVERRHGHSHSIVTQLRILHGDMSKWLHASTARSNGSGGIATSPKKPQALAPTVEAPPPLPPSEITKGGTSLEKEHPVESVGVAAALHQHQQQEKSLPTIGRESQSSVNTDATFDLVGASAGATPRDSGTTPRAENFAFPPQQQLAPPQLKAGPGNATPSLPTLAGNPPAVDADFSNKAPNAPGKATGAPGASPDFSFLSSAPSLSMHGGDGGSAASAAATVELRGTASFNAATPSSAAEGAGGTAQGGMSLLDLANQLNSMTMQQKQGLSTPASAASGSSSAGATAGFLPGLRASVGAQAATAEAAPSRTAVGMDFTSAQSVPTPQRQSRGSELKAMSSEEAVSKKDSKKQKTKSKWGLLFGGKK</sequence>
<feature type="compositionally biased region" description="Low complexity" evidence="2">
    <location>
        <begin position="2685"/>
        <end position="2694"/>
    </location>
</feature>
<proteinExistence type="predicted"/>
<feature type="compositionally biased region" description="Low complexity" evidence="2">
    <location>
        <begin position="2015"/>
        <end position="2028"/>
    </location>
</feature>
<feature type="region of interest" description="Disordered" evidence="2">
    <location>
        <begin position="273"/>
        <end position="361"/>
    </location>
</feature>
<dbReference type="EMBL" id="BNCQ01000005">
    <property type="protein sequence ID" value="GIL97768.1"/>
    <property type="molecule type" value="Genomic_DNA"/>
</dbReference>
<feature type="region of interest" description="Disordered" evidence="2">
    <location>
        <begin position="2840"/>
        <end position="2859"/>
    </location>
</feature>
<feature type="region of interest" description="Disordered" evidence="2">
    <location>
        <begin position="1239"/>
        <end position="1269"/>
    </location>
</feature>
<feature type="region of interest" description="Disordered" evidence="2">
    <location>
        <begin position="1418"/>
        <end position="1474"/>
    </location>
</feature>
<evidence type="ECO:0000313" key="3">
    <source>
        <dbReference type="EMBL" id="GIL97768.1"/>
    </source>
</evidence>
<evidence type="ECO:0000256" key="2">
    <source>
        <dbReference type="SAM" id="MobiDB-lite"/>
    </source>
</evidence>
<feature type="compositionally biased region" description="Low complexity" evidence="2">
    <location>
        <begin position="2569"/>
        <end position="2585"/>
    </location>
</feature>
<feature type="region of interest" description="Disordered" evidence="2">
    <location>
        <begin position="2569"/>
        <end position="2619"/>
    </location>
</feature>
<feature type="region of interest" description="Disordered" evidence="2">
    <location>
        <begin position="650"/>
        <end position="677"/>
    </location>
</feature>
<comment type="caution">
    <text evidence="3">The sequence shown here is derived from an EMBL/GenBank/DDBJ whole genome shotgun (WGS) entry which is preliminary data.</text>
</comment>
<feature type="region of interest" description="Disordered" evidence="2">
    <location>
        <begin position="394"/>
        <end position="621"/>
    </location>
</feature>
<evidence type="ECO:0000256" key="1">
    <source>
        <dbReference type="SAM" id="Coils"/>
    </source>
</evidence>
<feature type="region of interest" description="Disordered" evidence="2">
    <location>
        <begin position="1888"/>
        <end position="1914"/>
    </location>
</feature>
<feature type="compositionally biased region" description="Low complexity" evidence="2">
    <location>
        <begin position="854"/>
        <end position="867"/>
    </location>
</feature>
<feature type="region of interest" description="Disordered" evidence="2">
    <location>
        <begin position="1978"/>
        <end position="2040"/>
    </location>
</feature>
<feature type="region of interest" description="Disordered" evidence="2">
    <location>
        <begin position="1778"/>
        <end position="1803"/>
    </location>
</feature>
<feature type="region of interest" description="Disordered" evidence="2">
    <location>
        <begin position="102"/>
        <end position="164"/>
    </location>
</feature>
<feature type="compositionally biased region" description="Polar residues" evidence="2">
    <location>
        <begin position="146"/>
        <end position="164"/>
    </location>
</feature>
<feature type="compositionally biased region" description="Low complexity" evidence="2">
    <location>
        <begin position="577"/>
        <end position="589"/>
    </location>
</feature>
<feature type="compositionally biased region" description="Low complexity" evidence="2">
    <location>
        <begin position="3022"/>
        <end position="3034"/>
    </location>
</feature>
<protein>
    <submittedName>
        <fullName evidence="3">Uncharacterized protein</fullName>
    </submittedName>
</protein>
<feature type="region of interest" description="Disordered" evidence="2">
    <location>
        <begin position="3015"/>
        <end position="3034"/>
    </location>
</feature>
<feature type="compositionally biased region" description="Acidic residues" evidence="2">
    <location>
        <begin position="1320"/>
        <end position="1329"/>
    </location>
</feature>
<feature type="region of interest" description="Disordered" evidence="2">
    <location>
        <begin position="1287"/>
        <end position="1356"/>
    </location>
</feature>
<feature type="compositionally biased region" description="Polar residues" evidence="2">
    <location>
        <begin position="2531"/>
        <end position="2545"/>
    </location>
</feature>
<feature type="region of interest" description="Disordered" evidence="2">
    <location>
        <begin position="1828"/>
        <end position="1874"/>
    </location>
</feature>
<feature type="compositionally biased region" description="Polar residues" evidence="2">
    <location>
        <begin position="3069"/>
        <end position="3083"/>
    </location>
</feature>
<feature type="compositionally biased region" description="Basic and acidic residues" evidence="2">
    <location>
        <begin position="1842"/>
        <end position="1860"/>
    </location>
</feature>
<feature type="compositionally biased region" description="Low complexity" evidence="2">
    <location>
        <begin position="1894"/>
        <end position="1905"/>
    </location>
</feature>
<feature type="region of interest" description="Disordered" evidence="2">
    <location>
        <begin position="2429"/>
        <end position="2549"/>
    </location>
</feature>
<organism evidence="3 4">
    <name type="scientific">Volvox reticuliferus</name>
    <dbReference type="NCBI Taxonomy" id="1737510"/>
    <lineage>
        <taxon>Eukaryota</taxon>
        <taxon>Viridiplantae</taxon>
        <taxon>Chlorophyta</taxon>
        <taxon>core chlorophytes</taxon>
        <taxon>Chlorophyceae</taxon>
        <taxon>CS clade</taxon>
        <taxon>Chlamydomonadales</taxon>
        <taxon>Volvocaceae</taxon>
        <taxon>Volvox</taxon>
    </lineage>
</organism>
<feature type="compositionally biased region" description="Low complexity" evidence="2">
    <location>
        <begin position="2446"/>
        <end position="2465"/>
    </location>
</feature>
<keyword evidence="1" id="KW-0175">Coiled coil</keyword>
<feature type="region of interest" description="Disordered" evidence="2">
    <location>
        <begin position="2685"/>
        <end position="2712"/>
    </location>
</feature>
<gene>
    <name evidence="3" type="ORF">Vretimale_3325</name>
</gene>
<feature type="region of interest" description="Disordered" evidence="2">
    <location>
        <begin position="2895"/>
        <end position="2966"/>
    </location>
</feature>
<reference evidence="3" key="1">
    <citation type="journal article" date="2021" name="Proc. Natl. Acad. Sci. U.S.A.">
        <title>Three genomes in the algal genus Volvox reveal the fate of a haploid sex-determining region after a transition to homothallism.</title>
        <authorList>
            <person name="Yamamoto K."/>
            <person name="Hamaji T."/>
            <person name="Kawai-Toyooka H."/>
            <person name="Matsuzaki R."/>
            <person name="Takahashi F."/>
            <person name="Nishimura Y."/>
            <person name="Kawachi M."/>
            <person name="Noguchi H."/>
            <person name="Minakuchi Y."/>
            <person name="Umen J.G."/>
            <person name="Toyoda A."/>
            <person name="Nozaki H."/>
        </authorList>
    </citation>
    <scope>NUCLEOTIDE SEQUENCE</scope>
    <source>
        <strain evidence="3">NIES-3785</strain>
    </source>
</reference>
<feature type="compositionally biased region" description="Basic and acidic residues" evidence="2">
    <location>
        <begin position="2005"/>
        <end position="2014"/>
    </location>
</feature>
<feature type="compositionally biased region" description="Polar residues" evidence="2">
    <location>
        <begin position="455"/>
        <end position="467"/>
    </location>
</feature>
<feature type="region of interest" description="Disordered" evidence="2">
    <location>
        <begin position="890"/>
        <end position="913"/>
    </location>
</feature>
<dbReference type="Proteomes" id="UP000722791">
    <property type="component" value="Unassembled WGS sequence"/>
</dbReference>
<feature type="compositionally biased region" description="Polar residues" evidence="2">
    <location>
        <begin position="303"/>
        <end position="317"/>
    </location>
</feature>
<feature type="compositionally biased region" description="Low complexity" evidence="2">
    <location>
        <begin position="1828"/>
        <end position="1841"/>
    </location>
</feature>
<feature type="region of interest" description="Disordered" evidence="2">
    <location>
        <begin position="2781"/>
        <end position="2825"/>
    </location>
</feature>
<feature type="compositionally biased region" description="Low complexity" evidence="2">
    <location>
        <begin position="900"/>
        <end position="913"/>
    </location>
</feature>
<feature type="compositionally biased region" description="Low complexity" evidence="2">
    <location>
        <begin position="1698"/>
        <end position="1716"/>
    </location>
</feature>
<name>A0A8J4D8L1_9CHLO</name>
<feature type="region of interest" description="Disordered" evidence="2">
    <location>
        <begin position="3059"/>
        <end position="3117"/>
    </location>
</feature>
<feature type="compositionally biased region" description="Low complexity" evidence="2">
    <location>
        <begin position="1242"/>
        <end position="1253"/>
    </location>
</feature>
<feature type="region of interest" description="Disordered" evidence="2">
    <location>
        <begin position="1020"/>
        <end position="1041"/>
    </location>
</feature>
<feature type="compositionally biased region" description="Basic and acidic residues" evidence="2">
    <location>
        <begin position="488"/>
        <end position="510"/>
    </location>
</feature>
<feature type="compositionally biased region" description="Polar residues" evidence="2">
    <location>
        <begin position="1287"/>
        <end position="1299"/>
    </location>
</feature>
<feature type="region of interest" description="Disordered" evidence="2">
    <location>
        <begin position="854"/>
        <end position="876"/>
    </location>
</feature>
<feature type="region of interest" description="Disordered" evidence="2">
    <location>
        <begin position="2173"/>
        <end position="2230"/>
    </location>
</feature>
<feature type="region of interest" description="Disordered" evidence="2">
    <location>
        <begin position="1535"/>
        <end position="1572"/>
    </location>
</feature>
<accession>A0A8J4D8L1</accession>
<feature type="region of interest" description="Disordered" evidence="2">
    <location>
        <begin position="1692"/>
        <end position="1742"/>
    </location>
</feature>
<feature type="region of interest" description="Disordered" evidence="2">
    <location>
        <begin position="972"/>
        <end position="1000"/>
    </location>
</feature>
<feature type="compositionally biased region" description="Low complexity" evidence="2">
    <location>
        <begin position="1559"/>
        <end position="1572"/>
    </location>
</feature>
<evidence type="ECO:0000313" key="4">
    <source>
        <dbReference type="Proteomes" id="UP000722791"/>
    </source>
</evidence>
<feature type="coiled-coil region" evidence="1">
    <location>
        <begin position="1744"/>
        <end position="1771"/>
    </location>
</feature>
<feature type="compositionally biased region" description="Polar residues" evidence="2">
    <location>
        <begin position="1422"/>
        <end position="1439"/>
    </location>
</feature>
<feature type="region of interest" description="Disordered" evidence="2">
    <location>
        <begin position="1588"/>
        <end position="1648"/>
    </location>
</feature>
<feature type="compositionally biased region" description="Low complexity" evidence="2">
    <location>
        <begin position="324"/>
        <end position="339"/>
    </location>
</feature>